<evidence type="ECO:0000313" key="3">
    <source>
        <dbReference type="Proteomes" id="UP001589788"/>
    </source>
</evidence>
<dbReference type="Proteomes" id="UP001589788">
    <property type="component" value="Unassembled WGS sequence"/>
</dbReference>
<accession>A0ABV6C4J7</accession>
<gene>
    <name evidence="2" type="ORF">ACFFRE_10825</name>
</gene>
<dbReference type="RefSeq" id="WP_377790239.1">
    <property type="nucleotide sequence ID" value="NZ_JBHLYQ010000124.1"/>
</dbReference>
<evidence type="ECO:0000313" key="2">
    <source>
        <dbReference type="EMBL" id="MFC0082625.1"/>
    </source>
</evidence>
<comment type="caution">
    <text evidence="2">The sequence shown here is derived from an EMBL/GenBank/DDBJ whole genome shotgun (WGS) entry which is preliminary data.</text>
</comment>
<evidence type="ECO:0000256" key="1">
    <source>
        <dbReference type="SAM" id="MobiDB-lite"/>
    </source>
</evidence>
<proteinExistence type="predicted"/>
<dbReference type="EMBL" id="JBHLYQ010000124">
    <property type="protein sequence ID" value="MFC0082625.1"/>
    <property type="molecule type" value="Genomic_DNA"/>
</dbReference>
<protein>
    <submittedName>
        <fullName evidence="2">Uncharacterized protein</fullName>
    </submittedName>
</protein>
<feature type="region of interest" description="Disordered" evidence="1">
    <location>
        <begin position="148"/>
        <end position="172"/>
    </location>
</feature>
<keyword evidence="3" id="KW-1185">Reference proteome</keyword>
<feature type="compositionally biased region" description="Low complexity" evidence="1">
    <location>
        <begin position="150"/>
        <end position="167"/>
    </location>
</feature>
<name>A0ABV6C4J7_9ACTN</name>
<sequence length="237" mass="25131">MPDSVSLPGRPPAPARWPDQLLVLAWPDALLDQVGYSPRSRYVETYWLGILGPSATWLLRRLDAGLEVAPEGYSADLGELASCLGLRRGGGRRVSIERALDRCVAFDLAQRLPADRLVVRRHLPPLPRRHLSRLPRILQAAHEAEACCTASPGPESSSAAAPGSGPAAPDPTRRAFQLATSLVRLGASAATVEAELARWRVHPALIPHATAAAFARPGAAPVPAGRSVALGPSDAKK</sequence>
<organism evidence="2 3">
    <name type="scientific">Aciditerrimonas ferrireducens</name>
    <dbReference type="NCBI Taxonomy" id="667306"/>
    <lineage>
        <taxon>Bacteria</taxon>
        <taxon>Bacillati</taxon>
        <taxon>Actinomycetota</taxon>
        <taxon>Acidimicrobiia</taxon>
        <taxon>Acidimicrobiales</taxon>
        <taxon>Acidimicrobiaceae</taxon>
        <taxon>Aciditerrimonas</taxon>
    </lineage>
</organism>
<reference evidence="2 3" key="1">
    <citation type="submission" date="2024-09" db="EMBL/GenBank/DDBJ databases">
        <authorList>
            <person name="Sun Q."/>
            <person name="Mori K."/>
        </authorList>
    </citation>
    <scope>NUCLEOTIDE SEQUENCE [LARGE SCALE GENOMIC DNA]</scope>
    <source>
        <strain evidence="2 3">JCM 15389</strain>
    </source>
</reference>